<evidence type="ECO:0000313" key="3">
    <source>
        <dbReference type="Proteomes" id="UP001597478"/>
    </source>
</evidence>
<dbReference type="Proteomes" id="UP001597478">
    <property type="component" value="Unassembled WGS sequence"/>
</dbReference>
<dbReference type="GO" id="GO:0008168">
    <property type="term" value="F:methyltransferase activity"/>
    <property type="evidence" value="ECO:0007669"/>
    <property type="project" value="UniProtKB-KW"/>
</dbReference>
<evidence type="ECO:0000259" key="1">
    <source>
        <dbReference type="Pfam" id="PF13649"/>
    </source>
</evidence>
<dbReference type="RefSeq" id="WP_377390695.1">
    <property type="nucleotide sequence ID" value="NZ_JBHSAN010000024.1"/>
</dbReference>
<gene>
    <name evidence="2" type="ORF">ACFS2C_15820</name>
</gene>
<proteinExistence type="predicted"/>
<dbReference type="Pfam" id="PF13649">
    <property type="entry name" value="Methyltransf_25"/>
    <property type="match status" value="1"/>
</dbReference>
<dbReference type="SUPFAM" id="SSF53335">
    <property type="entry name" value="S-adenosyl-L-methionine-dependent methyltransferases"/>
    <property type="match status" value="1"/>
</dbReference>
<evidence type="ECO:0000313" key="2">
    <source>
        <dbReference type="EMBL" id="MFD2800860.1"/>
    </source>
</evidence>
<keyword evidence="2" id="KW-0808">Transferase</keyword>
<dbReference type="EMBL" id="JBHUOF010000021">
    <property type="protein sequence ID" value="MFD2800860.1"/>
    <property type="molecule type" value="Genomic_DNA"/>
</dbReference>
<dbReference type="InterPro" id="IPR050508">
    <property type="entry name" value="Methyltransf_Superfamily"/>
</dbReference>
<keyword evidence="2" id="KW-0489">Methyltransferase</keyword>
<sequence length="264" mass="29060">MADLAFADPALAAWYDDLNPWGPDDDFYLRLVLGARSVLDVGCGTGRLLHRAREAGHTGRLVGLDPARGMLAQARRRDDIEWVLGELASTSWHDEFDLAVMTGHAFQALVSDADIHGTLAGVRRVLTPHGRFAFETRNPLVRPWLRWTRDRTVAAAGGELRVEQRVDAPFNGRTVGLTETFTSPGWPQPRVSRSTLRFLDRSAVCDALGSAGLTVEEQFGDWDASPVTAQSPEIITIARPARGTCGRRSRTYTVDEREPSGLRA</sequence>
<dbReference type="CDD" id="cd02440">
    <property type="entry name" value="AdoMet_MTases"/>
    <property type="match status" value="1"/>
</dbReference>
<dbReference type="InterPro" id="IPR041698">
    <property type="entry name" value="Methyltransf_25"/>
</dbReference>
<protein>
    <submittedName>
        <fullName evidence="2">Class I SAM-dependent DNA methyltransferase</fullName>
    </submittedName>
</protein>
<dbReference type="InterPro" id="IPR029063">
    <property type="entry name" value="SAM-dependent_MTases_sf"/>
</dbReference>
<accession>A0ABW5WEQ1</accession>
<comment type="caution">
    <text evidence="2">The sequence shown here is derived from an EMBL/GenBank/DDBJ whole genome shotgun (WGS) entry which is preliminary data.</text>
</comment>
<feature type="domain" description="Methyltransferase" evidence="1">
    <location>
        <begin position="38"/>
        <end position="130"/>
    </location>
</feature>
<reference evidence="3" key="1">
    <citation type="journal article" date="2019" name="Int. J. Syst. Evol. Microbiol.">
        <title>The Global Catalogue of Microorganisms (GCM) 10K type strain sequencing project: providing services to taxonomists for standard genome sequencing and annotation.</title>
        <authorList>
            <consortium name="The Broad Institute Genomics Platform"/>
            <consortium name="The Broad Institute Genome Sequencing Center for Infectious Disease"/>
            <person name="Wu L."/>
            <person name="Ma J."/>
        </authorList>
    </citation>
    <scope>NUCLEOTIDE SEQUENCE [LARGE SCALE GENOMIC DNA]</scope>
    <source>
        <strain evidence="3">IBRC-M 10906</strain>
    </source>
</reference>
<dbReference type="PANTHER" id="PTHR42912">
    <property type="entry name" value="METHYLTRANSFERASE"/>
    <property type="match status" value="1"/>
</dbReference>
<name>A0ABW5WEQ1_9PSEU</name>
<keyword evidence="3" id="KW-1185">Reference proteome</keyword>
<organism evidence="2 3">
    <name type="scientific">Prauserella oleivorans</name>
    <dbReference type="NCBI Taxonomy" id="1478153"/>
    <lineage>
        <taxon>Bacteria</taxon>
        <taxon>Bacillati</taxon>
        <taxon>Actinomycetota</taxon>
        <taxon>Actinomycetes</taxon>
        <taxon>Pseudonocardiales</taxon>
        <taxon>Pseudonocardiaceae</taxon>
        <taxon>Prauserella</taxon>
    </lineage>
</organism>
<dbReference type="Gene3D" id="3.40.50.150">
    <property type="entry name" value="Vaccinia Virus protein VP39"/>
    <property type="match status" value="1"/>
</dbReference>
<dbReference type="PANTHER" id="PTHR42912:SF93">
    <property type="entry name" value="N6-ADENOSINE-METHYLTRANSFERASE TMT1A"/>
    <property type="match status" value="1"/>
</dbReference>
<dbReference type="GO" id="GO:0032259">
    <property type="term" value="P:methylation"/>
    <property type="evidence" value="ECO:0007669"/>
    <property type="project" value="UniProtKB-KW"/>
</dbReference>